<accession>A0A1G2PIY5</accession>
<evidence type="ECO:0000313" key="1">
    <source>
        <dbReference type="EMBL" id="OHA47601.1"/>
    </source>
</evidence>
<evidence type="ECO:0000313" key="2">
    <source>
        <dbReference type="Proteomes" id="UP000176965"/>
    </source>
</evidence>
<sequence>MNCKFKKPDGNMCKIPALKKSSFCLIHDPKTVSIYFLRDTDKYKQGSALCGISKGRANKFLVSREAILINQALFNKIKGIIKYP</sequence>
<proteinExistence type="predicted"/>
<name>A0A1G2PIY5_9BACT</name>
<dbReference type="AlphaFoldDB" id="A0A1G2PIY5"/>
<dbReference type="Proteomes" id="UP000176965">
    <property type="component" value="Unassembled WGS sequence"/>
</dbReference>
<organism evidence="1 2">
    <name type="scientific">Candidatus Taylorbacteria bacterium RIFOXYD2_FULL_36_9</name>
    <dbReference type="NCBI Taxonomy" id="1802338"/>
    <lineage>
        <taxon>Bacteria</taxon>
        <taxon>Candidatus Tayloriibacteriota</taxon>
    </lineage>
</organism>
<reference evidence="1 2" key="1">
    <citation type="journal article" date="2016" name="Nat. Commun.">
        <title>Thousands of microbial genomes shed light on interconnected biogeochemical processes in an aquifer system.</title>
        <authorList>
            <person name="Anantharaman K."/>
            <person name="Brown C.T."/>
            <person name="Hug L.A."/>
            <person name="Sharon I."/>
            <person name="Castelle C.J."/>
            <person name="Probst A.J."/>
            <person name="Thomas B.C."/>
            <person name="Singh A."/>
            <person name="Wilkins M.J."/>
            <person name="Karaoz U."/>
            <person name="Brodie E.L."/>
            <person name="Williams K.H."/>
            <person name="Hubbard S.S."/>
            <person name="Banfield J.F."/>
        </authorList>
    </citation>
    <scope>NUCLEOTIDE SEQUENCE [LARGE SCALE GENOMIC DNA]</scope>
</reference>
<comment type="caution">
    <text evidence="1">The sequence shown here is derived from an EMBL/GenBank/DDBJ whole genome shotgun (WGS) entry which is preliminary data.</text>
</comment>
<protein>
    <submittedName>
        <fullName evidence="1">Uncharacterized protein</fullName>
    </submittedName>
</protein>
<gene>
    <name evidence="1" type="ORF">A2541_01725</name>
</gene>
<dbReference type="EMBL" id="MHSQ01000004">
    <property type="protein sequence ID" value="OHA47601.1"/>
    <property type="molecule type" value="Genomic_DNA"/>
</dbReference>